<feature type="compositionally biased region" description="Polar residues" evidence="1">
    <location>
        <begin position="253"/>
        <end position="263"/>
    </location>
</feature>
<dbReference type="SUPFAM" id="SSF82153">
    <property type="entry name" value="FAS1 domain"/>
    <property type="match status" value="1"/>
</dbReference>
<name>A0A3P3YDJ6_PLABS</name>
<evidence type="ECO:0000313" key="4">
    <source>
        <dbReference type="Proteomes" id="UP000290189"/>
    </source>
</evidence>
<dbReference type="InterPro" id="IPR036378">
    <property type="entry name" value="FAS1_dom_sf"/>
</dbReference>
<dbReference type="GO" id="GO:0031012">
    <property type="term" value="C:extracellular matrix"/>
    <property type="evidence" value="ECO:0007669"/>
    <property type="project" value="TreeGrafter"/>
</dbReference>
<dbReference type="AlphaFoldDB" id="A0A3P3YDJ6"/>
<evidence type="ECO:0000256" key="1">
    <source>
        <dbReference type="SAM" id="MobiDB-lite"/>
    </source>
</evidence>
<feature type="domain" description="FAS1" evidence="2">
    <location>
        <begin position="62"/>
        <end position="189"/>
    </location>
</feature>
<dbReference type="EMBL" id="OVEO01000009">
    <property type="protein sequence ID" value="SPQ98202.1"/>
    <property type="molecule type" value="Genomic_DNA"/>
</dbReference>
<dbReference type="InterPro" id="IPR000782">
    <property type="entry name" value="FAS1_domain"/>
</dbReference>
<proteinExistence type="predicted"/>
<dbReference type="GO" id="GO:0030198">
    <property type="term" value="P:extracellular matrix organization"/>
    <property type="evidence" value="ECO:0007669"/>
    <property type="project" value="TreeGrafter"/>
</dbReference>
<dbReference type="Proteomes" id="UP000290189">
    <property type="component" value="Unassembled WGS sequence"/>
</dbReference>
<dbReference type="PROSITE" id="PS50213">
    <property type="entry name" value="FAS1"/>
    <property type="match status" value="1"/>
</dbReference>
<organism evidence="3 4">
    <name type="scientific">Plasmodiophora brassicae</name>
    <name type="common">Clubroot disease agent</name>
    <dbReference type="NCBI Taxonomy" id="37360"/>
    <lineage>
        <taxon>Eukaryota</taxon>
        <taxon>Sar</taxon>
        <taxon>Rhizaria</taxon>
        <taxon>Endomyxa</taxon>
        <taxon>Phytomyxea</taxon>
        <taxon>Plasmodiophorida</taxon>
        <taxon>Plasmodiophoridae</taxon>
        <taxon>Plasmodiophora</taxon>
    </lineage>
</organism>
<feature type="compositionally biased region" description="Low complexity" evidence="1">
    <location>
        <begin position="191"/>
        <end position="213"/>
    </location>
</feature>
<sequence length="415" mass="44108">MRALFVFSRASCSQVFRCGSVGTRNHSGRAIDDMTCVAMITTMLLVLAAGVQSSDSNQSSQGNDFVTVAMGTTEIKSFISTLNASGVLTDLYLPGEYTVLAPNDEAFANATLPTNATDLAKLMRYHIIHGKHAMSALNGTFPTMDDGNEVSTNPISVLGLTVVAVNDANIVDGDHYFDYGVIQILSKVLDPAGGPAAAPESSNSTSSPSDSPAGQQGFDTSSAPDDQPASSAPSQDQGQAGDSGDPSAGEQDPQGQPPDNSDQTSDDLPQQQDALTQTTQAPSYFATEPSQAAPIFQAQAPSASDGSLYQQAPASYDRSPYQQQPLFPDRQPQGNYYTGQGALQQTYPAARSAYFRNPRPYMPFSRQQQQQPQQRQQPPGTHQLPLLGASSMSPTQFAPGASSYRRNPLQMSPVY</sequence>
<reference evidence="3 4" key="1">
    <citation type="submission" date="2018-03" db="EMBL/GenBank/DDBJ databases">
        <authorList>
            <person name="Fogelqvist J."/>
        </authorList>
    </citation>
    <scope>NUCLEOTIDE SEQUENCE [LARGE SCALE GENOMIC DNA]</scope>
</reference>
<geneLocation type="mitochondrion" evidence="3"/>
<protein>
    <recommendedName>
        <fullName evidence="2">FAS1 domain-containing protein</fullName>
    </recommendedName>
</protein>
<dbReference type="SMART" id="SM00554">
    <property type="entry name" value="FAS1"/>
    <property type="match status" value="1"/>
</dbReference>
<dbReference type="InterPro" id="IPR050904">
    <property type="entry name" value="Adhesion/Biosynth-related"/>
</dbReference>
<dbReference type="Pfam" id="PF02469">
    <property type="entry name" value="Fasciclin"/>
    <property type="match status" value="1"/>
</dbReference>
<dbReference type="PANTHER" id="PTHR10900:SF77">
    <property type="entry name" value="FI19380P1"/>
    <property type="match status" value="1"/>
</dbReference>
<feature type="compositionally biased region" description="Low complexity" evidence="1">
    <location>
        <begin position="266"/>
        <end position="282"/>
    </location>
</feature>
<feature type="region of interest" description="Disordered" evidence="1">
    <location>
        <begin position="191"/>
        <end position="339"/>
    </location>
</feature>
<evidence type="ECO:0000259" key="2">
    <source>
        <dbReference type="PROSITE" id="PS50213"/>
    </source>
</evidence>
<feature type="compositionally biased region" description="Polar residues" evidence="1">
    <location>
        <begin position="299"/>
        <end position="313"/>
    </location>
</feature>
<dbReference type="GO" id="GO:0050839">
    <property type="term" value="F:cell adhesion molecule binding"/>
    <property type="evidence" value="ECO:0007669"/>
    <property type="project" value="TreeGrafter"/>
</dbReference>
<feature type="compositionally biased region" description="Low complexity" evidence="1">
    <location>
        <begin position="221"/>
        <end position="237"/>
    </location>
</feature>
<dbReference type="GO" id="GO:0005615">
    <property type="term" value="C:extracellular space"/>
    <property type="evidence" value="ECO:0007669"/>
    <property type="project" value="TreeGrafter"/>
</dbReference>
<keyword evidence="3" id="KW-0496">Mitochondrion</keyword>
<accession>A0A3P3YDJ6</accession>
<evidence type="ECO:0000313" key="3">
    <source>
        <dbReference type="EMBL" id="SPQ98202.1"/>
    </source>
</evidence>
<gene>
    <name evidence="3" type="ORF">PLBR_LOCUS5417</name>
</gene>
<dbReference type="PANTHER" id="PTHR10900">
    <property type="entry name" value="PERIOSTIN-RELATED"/>
    <property type="match status" value="1"/>
</dbReference>
<dbReference type="GO" id="GO:0007155">
    <property type="term" value="P:cell adhesion"/>
    <property type="evidence" value="ECO:0007669"/>
    <property type="project" value="TreeGrafter"/>
</dbReference>
<dbReference type="Gene3D" id="2.30.180.10">
    <property type="entry name" value="FAS1 domain"/>
    <property type="match status" value="1"/>
</dbReference>
<feature type="compositionally biased region" description="Low complexity" evidence="1">
    <location>
        <begin position="366"/>
        <end position="379"/>
    </location>
</feature>
<feature type="region of interest" description="Disordered" evidence="1">
    <location>
        <begin position="356"/>
        <end position="415"/>
    </location>
</feature>